<evidence type="ECO:0000256" key="1">
    <source>
        <dbReference type="ARBA" id="ARBA00004167"/>
    </source>
</evidence>
<protein>
    <submittedName>
        <fullName evidence="8">Conjugal transfer protein TrbI</fullName>
    </submittedName>
</protein>
<keyword evidence="5 7" id="KW-0472">Membrane</keyword>
<dbReference type="Pfam" id="PF03743">
    <property type="entry name" value="TrbI"/>
    <property type="match status" value="1"/>
</dbReference>
<dbReference type="InterPro" id="IPR005498">
    <property type="entry name" value="T4SS_VirB10/TraB/TrbI"/>
</dbReference>
<dbReference type="CDD" id="cd16429">
    <property type="entry name" value="VirB10"/>
    <property type="match status" value="1"/>
</dbReference>
<dbReference type="STRING" id="1280954.HPO_04780"/>
<dbReference type="eggNOG" id="COG2948">
    <property type="taxonomic scope" value="Bacteria"/>
</dbReference>
<comment type="caution">
    <text evidence="8">The sequence shown here is derived from an EMBL/GenBank/DDBJ whole genome shotgun (WGS) entry which is preliminary data.</text>
</comment>
<feature type="transmembrane region" description="Helical" evidence="7">
    <location>
        <begin position="30"/>
        <end position="50"/>
    </location>
</feature>
<evidence type="ECO:0000256" key="6">
    <source>
        <dbReference type="SAM" id="MobiDB-lite"/>
    </source>
</evidence>
<reference evidence="8 9" key="1">
    <citation type="journal article" date="2014" name="Antonie Van Leeuwenhoek">
        <title>Hyphomonas beringensis sp. nov. and Hyphomonas chukchiensis sp. nov., isolated from surface seawater of the Bering Sea and Chukchi Sea.</title>
        <authorList>
            <person name="Li C."/>
            <person name="Lai Q."/>
            <person name="Li G."/>
            <person name="Dong C."/>
            <person name="Wang J."/>
            <person name="Liao Y."/>
            <person name="Shao Z."/>
        </authorList>
    </citation>
    <scope>NUCLEOTIDE SEQUENCE [LARGE SCALE GENOMIC DNA]</scope>
    <source>
        <strain evidence="8 9">PS728</strain>
    </source>
</reference>
<dbReference type="OrthoDB" id="9807354at2"/>
<keyword evidence="3 7" id="KW-0812">Transmembrane</keyword>
<accession>A0A062VGW6</accession>
<evidence type="ECO:0000256" key="4">
    <source>
        <dbReference type="ARBA" id="ARBA00022989"/>
    </source>
</evidence>
<evidence type="ECO:0000313" key="9">
    <source>
        <dbReference type="Proteomes" id="UP000027100"/>
    </source>
</evidence>
<keyword evidence="9" id="KW-1185">Reference proteome</keyword>
<feature type="region of interest" description="Disordered" evidence="6">
    <location>
        <begin position="85"/>
        <end position="148"/>
    </location>
</feature>
<comment type="subcellular location">
    <subcellularLocation>
        <location evidence="1">Membrane</location>
        <topology evidence="1">Single-pass membrane protein</topology>
    </subcellularLocation>
</comment>
<comment type="similarity">
    <text evidence="2">Belongs to the TrbI/VirB10 family.</text>
</comment>
<name>A0A062VGW6_9PROT</name>
<keyword evidence="4 7" id="KW-1133">Transmembrane helix</keyword>
<evidence type="ECO:0000256" key="3">
    <source>
        <dbReference type="ARBA" id="ARBA00022692"/>
    </source>
</evidence>
<dbReference type="PATRIC" id="fig|1280954.3.peg.974"/>
<evidence type="ECO:0000256" key="2">
    <source>
        <dbReference type="ARBA" id="ARBA00010265"/>
    </source>
</evidence>
<sequence length="381" mass="39874">MTDTAQPSAVEDAVRLRAHPPTPKRLSRKVLLTGAGIIGAVIVIALITGLSPRSRAASSRADTAPPVATALPEGLSRLPARYETAALTPPPREEDEPYDWLWGPDGPPEDLYTDEQALSLPEGSGWDTPEPQTTEYTSSQSVAPPPAPAELFFTRRDLPTVRPVAAIDNTRAGDAAALSPGQTYLTATPAPPPGPPYLLQAGSLIPAALLTAVNSDLPGRVIAQVSGPVHDSVTGDHLLVPQGARLIGTYSSQNSYGDTRVFLSWDRLLMPDGSSLDLPQMAATDGAGAAGLQARVDNHLGRLGGAIAISAVLSILANEAEDTSDGRFTRSLGDAAAQEAARTGGRIVGRELNLRPTLRVPAGAPVRVLVTEDILLEPYTE</sequence>
<evidence type="ECO:0000256" key="7">
    <source>
        <dbReference type="SAM" id="Phobius"/>
    </source>
</evidence>
<dbReference type="EMBL" id="ARYM01000004">
    <property type="protein sequence ID" value="KCZ99673.1"/>
    <property type="molecule type" value="Genomic_DNA"/>
</dbReference>
<gene>
    <name evidence="8" type="ORF">HPO_04780</name>
</gene>
<dbReference type="RefSeq" id="WP_051612294.1">
    <property type="nucleotide sequence ID" value="NZ_ARYM01000004.1"/>
</dbReference>
<dbReference type="InterPro" id="IPR042217">
    <property type="entry name" value="T4SS_VirB10/TrbI"/>
</dbReference>
<dbReference type="Proteomes" id="UP000027100">
    <property type="component" value="Unassembled WGS sequence"/>
</dbReference>
<dbReference type="GO" id="GO:0016020">
    <property type="term" value="C:membrane"/>
    <property type="evidence" value="ECO:0007669"/>
    <property type="project" value="UniProtKB-SubCell"/>
</dbReference>
<dbReference type="Gene3D" id="2.40.128.260">
    <property type="entry name" value="Type IV secretion system, VirB10/TraB/TrbI"/>
    <property type="match status" value="1"/>
</dbReference>
<proteinExistence type="inferred from homology"/>
<evidence type="ECO:0000256" key="5">
    <source>
        <dbReference type="ARBA" id="ARBA00023136"/>
    </source>
</evidence>
<evidence type="ECO:0000313" key="8">
    <source>
        <dbReference type="EMBL" id="KCZ99673.1"/>
    </source>
</evidence>
<feature type="compositionally biased region" description="Polar residues" evidence="6">
    <location>
        <begin position="130"/>
        <end position="142"/>
    </location>
</feature>
<organism evidence="8 9">
    <name type="scientific">Hyphomonas polymorpha PS728</name>
    <dbReference type="NCBI Taxonomy" id="1280954"/>
    <lineage>
        <taxon>Bacteria</taxon>
        <taxon>Pseudomonadati</taxon>
        <taxon>Pseudomonadota</taxon>
        <taxon>Alphaproteobacteria</taxon>
        <taxon>Hyphomonadales</taxon>
        <taxon>Hyphomonadaceae</taxon>
        <taxon>Hyphomonas</taxon>
    </lineage>
</organism>
<dbReference type="AlphaFoldDB" id="A0A062VGW6"/>